<dbReference type="AlphaFoldDB" id="A0A9P4Z3F1"/>
<dbReference type="GO" id="GO:0005739">
    <property type="term" value="C:mitochondrion"/>
    <property type="evidence" value="ECO:0007669"/>
    <property type="project" value="TreeGrafter"/>
</dbReference>
<name>A0A9P4Z3F1_9HYPO</name>
<evidence type="ECO:0000256" key="4">
    <source>
        <dbReference type="ARBA" id="ARBA00023140"/>
    </source>
</evidence>
<evidence type="ECO:0000256" key="3">
    <source>
        <dbReference type="ARBA" id="ARBA00005254"/>
    </source>
</evidence>
<dbReference type="PANTHER" id="PTHR11941:SF68">
    <property type="entry name" value="CARNITINYL-COA DEHYDRATASE"/>
    <property type="match status" value="1"/>
</dbReference>
<dbReference type="PROSITE" id="PS00166">
    <property type="entry name" value="ENOYL_COA_HYDRATASE"/>
    <property type="match status" value="1"/>
</dbReference>
<dbReference type="RefSeq" id="XP_035325175.1">
    <property type="nucleotide sequence ID" value="XM_035462245.1"/>
</dbReference>
<keyword evidence="5" id="KW-0413">Isomerase</keyword>
<dbReference type="GO" id="GO:0006635">
    <property type="term" value="P:fatty acid beta-oxidation"/>
    <property type="evidence" value="ECO:0007669"/>
    <property type="project" value="TreeGrafter"/>
</dbReference>
<evidence type="ECO:0000256" key="7">
    <source>
        <dbReference type="RuleBase" id="RU003707"/>
    </source>
</evidence>
<protein>
    <submittedName>
        <fullName evidence="8">1,4-Dihydroxy-2-naphthoyl-CoA synthase</fullName>
    </submittedName>
</protein>
<dbReference type="InterPro" id="IPR029045">
    <property type="entry name" value="ClpP/crotonase-like_dom_sf"/>
</dbReference>
<sequence length="276" mass="29761">MPDFASPPPACKVAELGFPAPHVMLVTINRQRAMNSITMDGHWEGRAIWDWYDDEPSLRVAVLTGRGDKAFSAGADLLEVRTIRADGDGSQIRPMPPSGFFGVSRRTGKKPIIAAVNGYAFGGGFEIVLNCDLVVASPSATFSLPESTRGLYAAAGGLPRLVRSFGMHTASEIAMTGRILSAQEMERHGLARVAKSPDTLIDEAFELASSIVAQSPDAIIVTRAGLRQAWETGSVERAFQLVDERYGKGLFEGDNLKIGLSAFAEKKKPEWVPSKL</sequence>
<proteinExistence type="inferred from homology"/>
<dbReference type="GO" id="GO:0005777">
    <property type="term" value="C:peroxisome"/>
    <property type="evidence" value="ECO:0007669"/>
    <property type="project" value="UniProtKB-SubCell"/>
</dbReference>
<accession>A0A9P4Z3F1</accession>
<reference evidence="8" key="1">
    <citation type="submission" date="2020-03" db="EMBL/GenBank/DDBJ databases">
        <title>Site-based positive gene gene selection in Geosmithia morbida across the United States reveals a broad range of putative effectors and factors for local host and environmental adapation.</title>
        <authorList>
            <person name="Onufrak A."/>
            <person name="Murdoch R.W."/>
            <person name="Gazis R."/>
            <person name="Huff M."/>
            <person name="Staton M."/>
            <person name="Klingeman W."/>
            <person name="Hadziabdic D."/>
        </authorList>
    </citation>
    <scope>NUCLEOTIDE SEQUENCE</scope>
    <source>
        <strain evidence="8">1262</strain>
    </source>
</reference>
<evidence type="ECO:0000313" key="8">
    <source>
        <dbReference type="EMBL" id="KAF4126523.1"/>
    </source>
</evidence>
<evidence type="ECO:0000256" key="5">
    <source>
        <dbReference type="ARBA" id="ARBA00023235"/>
    </source>
</evidence>
<dbReference type="Gene3D" id="3.90.226.10">
    <property type="entry name" value="2-enoyl-CoA Hydratase, Chain A, domain 1"/>
    <property type="match status" value="1"/>
</dbReference>
<comment type="subcellular location">
    <subcellularLocation>
        <location evidence="1">Peroxisome</location>
    </subcellularLocation>
</comment>
<evidence type="ECO:0000256" key="2">
    <source>
        <dbReference type="ARBA" id="ARBA00004924"/>
    </source>
</evidence>
<evidence type="ECO:0000256" key="1">
    <source>
        <dbReference type="ARBA" id="ARBA00004275"/>
    </source>
</evidence>
<dbReference type="GO" id="GO:0016853">
    <property type="term" value="F:isomerase activity"/>
    <property type="evidence" value="ECO:0007669"/>
    <property type="project" value="UniProtKB-KW"/>
</dbReference>
<dbReference type="GO" id="GO:0016829">
    <property type="term" value="F:lyase activity"/>
    <property type="evidence" value="ECO:0007669"/>
    <property type="project" value="UniProtKB-KW"/>
</dbReference>
<comment type="pathway">
    <text evidence="2">Siderophore biosynthesis.</text>
</comment>
<dbReference type="CDD" id="cd06558">
    <property type="entry name" value="crotonase-like"/>
    <property type="match status" value="1"/>
</dbReference>
<keyword evidence="9" id="KW-1185">Reference proteome</keyword>
<dbReference type="GeneID" id="55966489"/>
<comment type="caution">
    <text evidence="8">The sequence shown here is derived from an EMBL/GenBank/DDBJ whole genome shotgun (WGS) entry which is preliminary data.</text>
</comment>
<evidence type="ECO:0000313" key="9">
    <source>
        <dbReference type="Proteomes" id="UP000749293"/>
    </source>
</evidence>
<keyword evidence="6" id="KW-0456">Lyase</keyword>
<dbReference type="InterPro" id="IPR018376">
    <property type="entry name" value="Enoyl-CoA_hyd/isom_CS"/>
</dbReference>
<dbReference type="SUPFAM" id="SSF52096">
    <property type="entry name" value="ClpP/crotonase"/>
    <property type="match status" value="1"/>
</dbReference>
<keyword evidence="4" id="KW-0576">Peroxisome</keyword>
<organism evidence="8 9">
    <name type="scientific">Geosmithia morbida</name>
    <dbReference type="NCBI Taxonomy" id="1094350"/>
    <lineage>
        <taxon>Eukaryota</taxon>
        <taxon>Fungi</taxon>
        <taxon>Dikarya</taxon>
        <taxon>Ascomycota</taxon>
        <taxon>Pezizomycotina</taxon>
        <taxon>Sordariomycetes</taxon>
        <taxon>Hypocreomycetidae</taxon>
        <taxon>Hypocreales</taxon>
        <taxon>Bionectriaceae</taxon>
        <taxon>Geosmithia</taxon>
    </lineage>
</organism>
<dbReference type="Proteomes" id="UP000749293">
    <property type="component" value="Unassembled WGS sequence"/>
</dbReference>
<gene>
    <name evidence="8" type="ORF">GMORB2_0259</name>
</gene>
<dbReference type="EMBL" id="JAANYQ010000001">
    <property type="protein sequence ID" value="KAF4126523.1"/>
    <property type="molecule type" value="Genomic_DNA"/>
</dbReference>
<dbReference type="PANTHER" id="PTHR11941">
    <property type="entry name" value="ENOYL-COA HYDRATASE-RELATED"/>
    <property type="match status" value="1"/>
</dbReference>
<dbReference type="InterPro" id="IPR001753">
    <property type="entry name" value="Enoyl-CoA_hydra/iso"/>
</dbReference>
<dbReference type="Pfam" id="PF00378">
    <property type="entry name" value="ECH_1"/>
    <property type="match status" value="1"/>
</dbReference>
<dbReference type="FunFam" id="3.90.226.10:FF:000074">
    <property type="entry name" value="Enoyl-CoA hydratase (AFU_orthologue AFUA_2G10650)"/>
    <property type="match status" value="1"/>
</dbReference>
<comment type="similarity">
    <text evidence="3 7">Belongs to the enoyl-CoA hydratase/isomerase family.</text>
</comment>
<evidence type="ECO:0000256" key="6">
    <source>
        <dbReference type="ARBA" id="ARBA00023239"/>
    </source>
</evidence>
<dbReference type="OrthoDB" id="2139957at2759"/>